<evidence type="ECO:0000256" key="12">
    <source>
        <dbReference type="SAM" id="MobiDB-lite"/>
    </source>
</evidence>
<keyword evidence="7 11" id="KW-0326">Glycosidase</keyword>
<dbReference type="InterPro" id="IPR017853">
    <property type="entry name" value="GH"/>
</dbReference>
<keyword evidence="14" id="KW-1185">Reference proteome</keyword>
<feature type="binding site" evidence="10">
    <location>
        <begin position="463"/>
        <end position="464"/>
    </location>
    <ligand>
        <name>substrate</name>
    </ligand>
</feature>
<dbReference type="EC" id="3.2.1.21" evidence="3 11"/>
<evidence type="ECO:0000256" key="3">
    <source>
        <dbReference type="ARBA" id="ARBA00012744"/>
    </source>
</evidence>
<name>A0A1I2HGV0_9MICO</name>
<dbReference type="STRING" id="285351.SAMN04488035_2277"/>
<dbReference type="Pfam" id="PF00232">
    <property type="entry name" value="Glyco_hydro_1"/>
    <property type="match status" value="1"/>
</dbReference>
<dbReference type="PANTHER" id="PTHR10353">
    <property type="entry name" value="GLYCOSYL HYDROLASE"/>
    <property type="match status" value="1"/>
</dbReference>
<organism evidence="13 14">
    <name type="scientific">Flavimobilis marinus</name>
    <dbReference type="NCBI Taxonomy" id="285351"/>
    <lineage>
        <taxon>Bacteria</taxon>
        <taxon>Bacillati</taxon>
        <taxon>Actinomycetota</taxon>
        <taxon>Actinomycetes</taxon>
        <taxon>Micrococcales</taxon>
        <taxon>Jonesiaceae</taxon>
        <taxon>Flavimobilis</taxon>
    </lineage>
</organism>
<dbReference type="PANTHER" id="PTHR10353:SF36">
    <property type="entry name" value="LP05116P"/>
    <property type="match status" value="1"/>
</dbReference>
<evidence type="ECO:0000256" key="5">
    <source>
        <dbReference type="ARBA" id="ARBA00023001"/>
    </source>
</evidence>
<dbReference type="RefSeq" id="WP_093378792.1">
    <property type="nucleotide sequence ID" value="NZ_BNAN01000004.1"/>
</dbReference>
<dbReference type="GO" id="GO:0030245">
    <property type="term" value="P:cellulose catabolic process"/>
    <property type="evidence" value="ECO:0007669"/>
    <property type="project" value="UniProtKB-KW"/>
</dbReference>
<proteinExistence type="inferred from homology"/>
<evidence type="ECO:0000256" key="2">
    <source>
        <dbReference type="ARBA" id="ARBA00010838"/>
    </source>
</evidence>
<dbReference type="EMBL" id="FONZ01000004">
    <property type="protein sequence ID" value="SFF28107.1"/>
    <property type="molecule type" value="Genomic_DNA"/>
</dbReference>
<evidence type="ECO:0000313" key="14">
    <source>
        <dbReference type="Proteomes" id="UP000198520"/>
    </source>
</evidence>
<feature type="binding site" evidence="10">
    <location>
        <position position="331"/>
    </location>
    <ligand>
        <name>substrate</name>
    </ligand>
</feature>
<evidence type="ECO:0000256" key="9">
    <source>
        <dbReference type="PIRSR" id="PIRSR617736-1"/>
    </source>
</evidence>
<protein>
    <recommendedName>
        <fullName evidence="3 11">Beta-glucosidase</fullName>
        <ecNumber evidence="3 11">3.2.1.21</ecNumber>
    </recommendedName>
</protein>
<evidence type="ECO:0000256" key="4">
    <source>
        <dbReference type="ARBA" id="ARBA00022801"/>
    </source>
</evidence>
<feature type="binding site" evidence="10">
    <location>
        <position position="51"/>
    </location>
    <ligand>
        <name>substrate</name>
    </ligand>
</feature>
<evidence type="ECO:0000256" key="6">
    <source>
        <dbReference type="ARBA" id="ARBA00023277"/>
    </source>
</evidence>
<dbReference type="InterPro" id="IPR001360">
    <property type="entry name" value="Glyco_hydro_1"/>
</dbReference>
<evidence type="ECO:0000256" key="1">
    <source>
        <dbReference type="ARBA" id="ARBA00000448"/>
    </source>
</evidence>
<dbReference type="Proteomes" id="UP000198520">
    <property type="component" value="Unassembled WGS sequence"/>
</dbReference>
<feature type="active site" description="Nucleophile" evidence="9">
    <location>
        <position position="409"/>
    </location>
</feature>
<dbReference type="AlphaFoldDB" id="A0A1I2HGV0"/>
<feature type="binding site" evidence="10">
    <location>
        <position position="456"/>
    </location>
    <ligand>
        <name>substrate</name>
    </ligand>
</feature>
<feature type="region of interest" description="Disordered" evidence="12">
    <location>
        <begin position="1"/>
        <end position="24"/>
    </location>
</feature>
<evidence type="ECO:0000313" key="13">
    <source>
        <dbReference type="EMBL" id="SFF28107.1"/>
    </source>
</evidence>
<evidence type="ECO:0000256" key="10">
    <source>
        <dbReference type="PIRSR" id="PIRSR617736-2"/>
    </source>
</evidence>
<gene>
    <name evidence="13" type="ORF">SAMN04488035_2277</name>
</gene>
<dbReference type="Gene3D" id="3.20.20.80">
    <property type="entry name" value="Glycosidases"/>
    <property type="match status" value="1"/>
</dbReference>
<evidence type="ECO:0000256" key="7">
    <source>
        <dbReference type="ARBA" id="ARBA00023295"/>
    </source>
</evidence>
<accession>A0A1I2HGV0</accession>
<evidence type="ECO:0000256" key="11">
    <source>
        <dbReference type="RuleBase" id="RU361175"/>
    </source>
</evidence>
<keyword evidence="8" id="KW-0624">Polysaccharide degradation</keyword>
<sequence length="510" mass="56565">MTPSAQSTQQQPSATHNPHPAAYTQGKHLASTDAVPFPDGFLWAAATSSYQVEGAAHEDGRTDSVWDAFTRVPGAVLSGHDGEVACDQYHRYVEDADLMRSMNLGAYRFSISWARVCPDAGPVNPKGLDYYSRLVDTLLERDILPWVTLFHWDHPQSLEASGGWGNRDTALKFVDYSLAVHEALQDRVSVWTTLNEPWCSSMLSYGGGTHAPGDRDYGKALAAAHHQLLGHGLVVQELRQRQPQAELGITLNFTVADPVDPADPRDVDAARRIDGQFNRLFADPIFRGAYPLDLLEDLEAEGLRSGFEEKIQDGDMAAISSPIDALGVNYYHGEEVSYRAYPEPLQGSAPVERPTQSPHAAAHGIHGRNRGLPHTAQQWEVQPEGMTRLLLRLQEEYTGPAGTALYITENGCAYDDVPDAHGYVEDTDRLEFYDVHLRAVRDAMEAGADVRGYFAWSLLDNFEWAWGYHQRFGIVRVDFETQERTVKASGKWFSEVARTNVVPARGTSGR</sequence>
<keyword evidence="4 11" id="KW-0378">Hydrolase</keyword>
<feature type="binding site" evidence="10">
    <location>
        <position position="195"/>
    </location>
    <ligand>
        <name>substrate</name>
    </ligand>
</feature>
<dbReference type="FunFam" id="3.20.20.80:FF:000004">
    <property type="entry name" value="Beta-glucosidase 6-phospho-beta-glucosidase"/>
    <property type="match status" value="1"/>
</dbReference>
<feature type="active site" description="Proton donor" evidence="9">
    <location>
        <position position="196"/>
    </location>
</feature>
<feature type="binding site" evidence="10">
    <location>
        <position position="151"/>
    </location>
    <ligand>
        <name>substrate</name>
    </ligand>
</feature>
<dbReference type="InterPro" id="IPR017736">
    <property type="entry name" value="Glyco_hydro_1_beta-glucosidase"/>
</dbReference>
<dbReference type="PROSITE" id="PS00653">
    <property type="entry name" value="GLYCOSYL_HYDROL_F1_2"/>
    <property type="match status" value="1"/>
</dbReference>
<feature type="compositionally biased region" description="Low complexity" evidence="12">
    <location>
        <begin position="1"/>
        <end position="15"/>
    </location>
</feature>
<dbReference type="PRINTS" id="PR00131">
    <property type="entry name" value="GLHYDRLASE1"/>
</dbReference>
<dbReference type="NCBIfam" id="TIGR03356">
    <property type="entry name" value="BGL"/>
    <property type="match status" value="1"/>
</dbReference>
<dbReference type="GO" id="GO:0005829">
    <property type="term" value="C:cytosol"/>
    <property type="evidence" value="ECO:0007669"/>
    <property type="project" value="TreeGrafter"/>
</dbReference>
<dbReference type="SUPFAM" id="SSF51445">
    <property type="entry name" value="(Trans)glycosidases"/>
    <property type="match status" value="1"/>
</dbReference>
<dbReference type="GO" id="GO:0008422">
    <property type="term" value="F:beta-glucosidase activity"/>
    <property type="evidence" value="ECO:0007669"/>
    <property type="project" value="UniProtKB-EC"/>
</dbReference>
<feature type="region of interest" description="Disordered" evidence="12">
    <location>
        <begin position="346"/>
        <end position="369"/>
    </location>
</feature>
<keyword evidence="6" id="KW-0119">Carbohydrate metabolism</keyword>
<dbReference type="OrthoDB" id="9765195at2"/>
<keyword evidence="5" id="KW-0136">Cellulose degradation</keyword>
<reference evidence="14" key="1">
    <citation type="submission" date="2016-10" db="EMBL/GenBank/DDBJ databases">
        <authorList>
            <person name="Varghese N."/>
            <person name="Submissions S."/>
        </authorList>
    </citation>
    <scope>NUCLEOTIDE SEQUENCE [LARGE SCALE GENOMIC DNA]</scope>
    <source>
        <strain evidence="14">DSM 19083</strain>
    </source>
</reference>
<evidence type="ECO:0000256" key="8">
    <source>
        <dbReference type="ARBA" id="ARBA00023326"/>
    </source>
</evidence>
<comment type="similarity">
    <text evidence="2 11">Belongs to the glycosyl hydrolase 1 family.</text>
</comment>
<dbReference type="InterPro" id="IPR033132">
    <property type="entry name" value="GH_1_N_CS"/>
</dbReference>
<comment type="catalytic activity">
    <reaction evidence="1 11">
        <text>Hydrolysis of terminal, non-reducing beta-D-glucosyl residues with release of beta-D-glucose.</text>
        <dbReference type="EC" id="3.2.1.21"/>
    </reaction>
</comment>